<dbReference type="InterPro" id="IPR001173">
    <property type="entry name" value="Glyco_trans_2-like"/>
</dbReference>
<dbReference type="Pfam" id="PF00535">
    <property type="entry name" value="Glycos_transf_2"/>
    <property type="match status" value="1"/>
</dbReference>
<reference evidence="5 6" key="1">
    <citation type="submission" date="2024-09" db="EMBL/GenBank/DDBJ databases">
        <authorList>
            <person name="Sun Q."/>
            <person name="Mori K."/>
        </authorList>
    </citation>
    <scope>NUCLEOTIDE SEQUENCE [LARGE SCALE GENOMIC DNA]</scope>
    <source>
        <strain evidence="5 6">TISTR 1856</strain>
    </source>
</reference>
<dbReference type="PANTHER" id="PTHR43630">
    <property type="entry name" value="POLY-BETA-1,6-N-ACETYL-D-GLUCOSAMINE SYNTHASE"/>
    <property type="match status" value="1"/>
</dbReference>
<keyword evidence="6" id="KW-1185">Reference proteome</keyword>
<dbReference type="Gene3D" id="3.90.550.10">
    <property type="entry name" value="Spore Coat Polysaccharide Biosynthesis Protein SpsA, Chain A"/>
    <property type="match status" value="1"/>
</dbReference>
<evidence type="ECO:0000259" key="4">
    <source>
        <dbReference type="Pfam" id="PF00535"/>
    </source>
</evidence>
<evidence type="ECO:0000313" key="6">
    <source>
        <dbReference type="Proteomes" id="UP001589748"/>
    </source>
</evidence>
<dbReference type="RefSeq" id="WP_380139020.1">
    <property type="nucleotide sequence ID" value="NZ_JBHLUI010000010.1"/>
</dbReference>
<comment type="caution">
    <text evidence="5">The sequence shown here is derived from an EMBL/GenBank/DDBJ whole genome shotgun (WGS) entry which is preliminary data.</text>
</comment>
<dbReference type="Proteomes" id="UP001589748">
    <property type="component" value="Unassembled WGS sequence"/>
</dbReference>
<keyword evidence="3 5" id="KW-0808">Transferase</keyword>
<dbReference type="PANTHER" id="PTHR43630:SF1">
    <property type="entry name" value="POLY-BETA-1,6-N-ACETYL-D-GLUCOSAMINE SYNTHASE"/>
    <property type="match status" value="1"/>
</dbReference>
<sequence length="376" mass="40789">MSGRRTALALALGVSAAVGHVIYPLALDAVARRRRPAPVAVPAAWPPVTVLVPAYLEAGVIADKIDNIAKNGYQGEVETLVVADGDAETARVAEAAGARVLHLTERHGKSQALNKGMAAASHELVVISDANSELEYDAIGYLVSALLPEHNGAVAGEKLEGTGGELAYWRFESWIKRNEARLGTTLGLDGGLFAIRRSAYEPIPTDISNDDFWIALDLMERGWHVGYEPRAQMREETIGSLKLSWERRTRVLGGGLWVMWRKRAMLGPASVLDSRRRAVATQVWGHKLWRSTVGPLSHAALLGVALASARRSRTARLFLAGHAVAGAALVAQQHDRPVPLPGRIAAQVLYLQIVAFGGMRRCLRGDRVLRWDKPAR</sequence>
<comment type="similarity">
    <text evidence="1">Belongs to the glycosyltransferase 2 family.</text>
</comment>
<dbReference type="EMBL" id="JBHMDM010000005">
    <property type="protein sequence ID" value="MFB9377491.1"/>
    <property type="molecule type" value="Genomic_DNA"/>
</dbReference>
<dbReference type="SUPFAM" id="SSF53448">
    <property type="entry name" value="Nucleotide-diphospho-sugar transferases"/>
    <property type="match status" value="1"/>
</dbReference>
<accession>A0ABV5LTR9</accession>
<evidence type="ECO:0000256" key="2">
    <source>
        <dbReference type="ARBA" id="ARBA00022676"/>
    </source>
</evidence>
<evidence type="ECO:0000256" key="3">
    <source>
        <dbReference type="ARBA" id="ARBA00022679"/>
    </source>
</evidence>
<protein>
    <submittedName>
        <fullName evidence="5">Glycosyltransferase</fullName>
        <ecNumber evidence="5">2.4.-.-</ecNumber>
    </submittedName>
</protein>
<name>A0ABV5LTR9_9ACTN</name>
<dbReference type="EC" id="2.4.-.-" evidence="5"/>
<evidence type="ECO:0000256" key="1">
    <source>
        <dbReference type="ARBA" id="ARBA00006739"/>
    </source>
</evidence>
<dbReference type="GO" id="GO:0016757">
    <property type="term" value="F:glycosyltransferase activity"/>
    <property type="evidence" value="ECO:0007669"/>
    <property type="project" value="UniProtKB-KW"/>
</dbReference>
<evidence type="ECO:0000313" key="5">
    <source>
        <dbReference type="EMBL" id="MFB9377491.1"/>
    </source>
</evidence>
<feature type="domain" description="Glycosyltransferase 2-like" evidence="4">
    <location>
        <begin position="49"/>
        <end position="201"/>
    </location>
</feature>
<keyword evidence="2 5" id="KW-0328">Glycosyltransferase</keyword>
<proteinExistence type="inferred from homology"/>
<dbReference type="InterPro" id="IPR029044">
    <property type="entry name" value="Nucleotide-diphossugar_trans"/>
</dbReference>
<organism evidence="5 6">
    <name type="scientific">Kineococcus gynurae</name>
    <dbReference type="NCBI Taxonomy" id="452979"/>
    <lineage>
        <taxon>Bacteria</taxon>
        <taxon>Bacillati</taxon>
        <taxon>Actinomycetota</taxon>
        <taxon>Actinomycetes</taxon>
        <taxon>Kineosporiales</taxon>
        <taxon>Kineosporiaceae</taxon>
        <taxon>Kineococcus</taxon>
    </lineage>
</organism>
<gene>
    <name evidence="5" type="ORF">ACFFVI_10960</name>
</gene>